<dbReference type="Proteomes" id="UP000202420">
    <property type="component" value="Segment"/>
</dbReference>
<dbReference type="InterPro" id="IPR011604">
    <property type="entry name" value="PDDEXK-like_dom_sf"/>
</dbReference>
<evidence type="ECO:0000313" key="2">
    <source>
        <dbReference type="Proteomes" id="UP000202420"/>
    </source>
</evidence>
<sequence length="317" mass="36396">MEIIVCVYRKYYSMSSPYLCVYASQAAACIGENRYKKIAEAVETFWSRADAESYRKAMHRNNLMTNDEIVEKVEKSHPTVANLLSIASREEHTSTEVSEKYAKLSSDFEKYAGDNRFSGEVAAMVDDALRKSAYTSYGNVAESEVFRYIRDVLKVDIVEDSTFYNKPLGEVDTPYGSFKYFVGGKIDGITRDGNTLVEIKNRVNRLFGRPPVYENIQIQTYLHLLDIDKAFLVECLKSKNGNSISENVNCISINRDRAYFEMEVIPRIEGFVNLIVHLIYDQSLQDKFVTSKRRNAIATHWINKHVDAKRKSRYAIK</sequence>
<evidence type="ECO:0000313" key="1">
    <source>
        <dbReference type="EMBL" id="ABT16192.1"/>
    </source>
</evidence>
<proteinExistence type="predicted"/>
<dbReference type="KEGG" id="vg:5470623"/>
<dbReference type="GeneID" id="5470623"/>
<dbReference type="Gene3D" id="3.90.320.10">
    <property type="match status" value="1"/>
</dbReference>
<gene>
    <name evidence="1" type="primary">Z058R</name>
    <name evidence="1" type="ORF">ATCV1_Z058R</name>
</gene>
<dbReference type="InterPro" id="IPR011335">
    <property type="entry name" value="Restrct_endonuc-II-like"/>
</dbReference>
<dbReference type="EMBL" id="EF101928">
    <property type="protein sequence ID" value="ABT16192.1"/>
    <property type="molecule type" value="Genomic_DNA"/>
</dbReference>
<reference evidence="1 2" key="1">
    <citation type="submission" date="2006-09" db="EMBL/GenBank/DDBJ databases">
        <title>Sequence and annotation of the 288-kb ATCV-1 virus that infects an endosymbiotic Chlorella strain of the heliozoon Acanthocystis turfacea.</title>
        <authorList>
            <person name="Fitzgerald L.A."/>
            <person name="Graves M.V."/>
            <person name="Li X."/>
            <person name="Pfitzner A.J.P."/>
            <person name="Hartigan J."/>
            <person name="Van Etten J.L."/>
        </authorList>
    </citation>
    <scope>NUCLEOTIDE SEQUENCE [LARGE SCALE GENOMIC DNA]</scope>
    <source>
        <strain evidence="1 2">ATCV-1</strain>
    </source>
</reference>
<name>A7K818_9PHYC</name>
<accession>A7K818</accession>
<dbReference type="RefSeq" id="YP_001426539.1">
    <property type="nucleotide sequence ID" value="NC_008724.1"/>
</dbReference>
<protein>
    <submittedName>
        <fullName evidence="1">Uncharacterized protein Z058R</fullName>
    </submittedName>
</protein>
<dbReference type="OrthoDB" id="5697at10239"/>
<keyword evidence="2" id="KW-1185">Reference proteome</keyword>
<organism evidence="1 2">
    <name type="scientific">Chlorovirus heliozoae</name>
    <dbReference type="NCBI Taxonomy" id="322019"/>
    <lineage>
        <taxon>Viruses</taxon>
        <taxon>Varidnaviria</taxon>
        <taxon>Bamfordvirae</taxon>
        <taxon>Nucleocytoviricota</taxon>
        <taxon>Megaviricetes</taxon>
        <taxon>Algavirales</taxon>
        <taxon>Phycodnaviridae</taxon>
        <taxon>Chlorovirus</taxon>
    </lineage>
</organism>
<dbReference type="SUPFAM" id="SSF52980">
    <property type="entry name" value="Restriction endonuclease-like"/>
    <property type="match status" value="1"/>
</dbReference>